<evidence type="ECO:0000256" key="6">
    <source>
        <dbReference type="ARBA" id="ARBA00022642"/>
    </source>
</evidence>
<evidence type="ECO:0000256" key="4">
    <source>
        <dbReference type="ARBA" id="ARBA00022553"/>
    </source>
</evidence>
<comment type="catalytic activity">
    <reaction evidence="8 9">
        <text>5-phospho-alpha-D-ribose 1-diphosphate + nicotinate + ATP + H2O = nicotinate beta-D-ribonucleotide + ADP + phosphate + diphosphate</text>
        <dbReference type="Rhea" id="RHEA:36163"/>
        <dbReference type="ChEBI" id="CHEBI:15377"/>
        <dbReference type="ChEBI" id="CHEBI:30616"/>
        <dbReference type="ChEBI" id="CHEBI:32544"/>
        <dbReference type="ChEBI" id="CHEBI:33019"/>
        <dbReference type="ChEBI" id="CHEBI:43474"/>
        <dbReference type="ChEBI" id="CHEBI:57502"/>
        <dbReference type="ChEBI" id="CHEBI:58017"/>
        <dbReference type="ChEBI" id="CHEBI:456216"/>
        <dbReference type="EC" id="6.3.4.21"/>
    </reaction>
</comment>
<dbReference type="STRING" id="561176.SAMN04488561_1027"/>
<dbReference type="EC" id="6.3.4.21" evidence="3 9"/>
<dbReference type="Pfam" id="PF17767">
    <property type="entry name" value="NAPRTase_N"/>
    <property type="match status" value="1"/>
</dbReference>
<evidence type="ECO:0000259" key="11">
    <source>
        <dbReference type="Pfam" id="PF17767"/>
    </source>
</evidence>
<evidence type="ECO:0000259" key="10">
    <source>
        <dbReference type="Pfam" id="PF04095"/>
    </source>
</evidence>
<keyword evidence="6 9" id="KW-0662">Pyridine nucleotide biosynthesis</keyword>
<dbReference type="AlphaFoldDB" id="A0A1H5I1C4"/>
<keyword evidence="13" id="KW-1185">Reference proteome</keyword>
<dbReference type="InterPro" id="IPR041525">
    <property type="entry name" value="N/Namide_PRibTrfase"/>
</dbReference>
<keyword evidence="4" id="KW-0597">Phosphoprotein</keyword>
<evidence type="ECO:0000256" key="5">
    <source>
        <dbReference type="ARBA" id="ARBA00022598"/>
    </source>
</evidence>
<feature type="domain" description="Nicotinate phosphoribosyltransferase N-terminal" evidence="11">
    <location>
        <begin position="16"/>
        <end position="140"/>
    </location>
</feature>
<evidence type="ECO:0000313" key="13">
    <source>
        <dbReference type="Proteomes" id="UP000181980"/>
    </source>
</evidence>
<keyword evidence="7 9" id="KW-0808">Transferase</keyword>
<dbReference type="UniPathway" id="UPA00253">
    <property type="reaction ID" value="UER00457"/>
</dbReference>
<comment type="similarity">
    <text evidence="2 9">Belongs to the NAPRTase family.</text>
</comment>
<evidence type="ECO:0000313" key="12">
    <source>
        <dbReference type="EMBL" id="SEE33880.1"/>
    </source>
</evidence>
<dbReference type="PIRSF" id="PIRSF000484">
    <property type="entry name" value="NAPRT"/>
    <property type="match status" value="1"/>
</dbReference>
<dbReference type="SUPFAM" id="SSF51690">
    <property type="entry name" value="Nicotinate/Quinolinate PRTase C-terminal domain-like"/>
    <property type="match status" value="1"/>
</dbReference>
<evidence type="ECO:0000256" key="8">
    <source>
        <dbReference type="ARBA" id="ARBA00048668"/>
    </source>
</evidence>
<dbReference type="GO" id="GO:0034355">
    <property type="term" value="P:NAD+ biosynthetic process via the salvage pathway"/>
    <property type="evidence" value="ECO:0007669"/>
    <property type="project" value="TreeGrafter"/>
</dbReference>
<dbReference type="Pfam" id="PF04095">
    <property type="entry name" value="NAPRTase"/>
    <property type="match status" value="1"/>
</dbReference>
<evidence type="ECO:0000256" key="3">
    <source>
        <dbReference type="ARBA" id="ARBA00013236"/>
    </source>
</evidence>
<protein>
    <recommendedName>
        <fullName evidence="3 9">Nicotinate phosphoribosyltransferase</fullName>
        <ecNumber evidence="3 9">6.3.4.21</ecNumber>
    </recommendedName>
</protein>
<evidence type="ECO:0000256" key="2">
    <source>
        <dbReference type="ARBA" id="ARBA00010897"/>
    </source>
</evidence>
<proteinExistence type="inferred from homology"/>
<dbReference type="InterPro" id="IPR040727">
    <property type="entry name" value="NAPRTase_N"/>
</dbReference>
<dbReference type="InterPro" id="IPR013785">
    <property type="entry name" value="Aldolase_TIM"/>
</dbReference>
<dbReference type="GO" id="GO:0005829">
    <property type="term" value="C:cytosol"/>
    <property type="evidence" value="ECO:0007669"/>
    <property type="project" value="TreeGrafter"/>
</dbReference>
<name>A0A1H5I1C4_9ACTN</name>
<dbReference type="InterPro" id="IPR036068">
    <property type="entry name" value="Nicotinate_pribotase-like_C"/>
</dbReference>
<dbReference type="NCBIfam" id="NF006698">
    <property type="entry name" value="PRK09243.1-5"/>
    <property type="match status" value="1"/>
</dbReference>
<dbReference type="Proteomes" id="UP000181980">
    <property type="component" value="Unassembled WGS sequence"/>
</dbReference>
<dbReference type="PANTHER" id="PTHR11098:SF8">
    <property type="entry name" value="NICOTINATE PHOSPHORIBOSYLTRANSFERASE PNCB1"/>
    <property type="match status" value="1"/>
</dbReference>
<comment type="PTM">
    <text evidence="9">Transiently phosphorylated on a His residue during the reaction cycle. Phosphorylation strongly increases the affinity for substrates and increases the rate of nicotinate D-ribonucleotide production. Dephosphorylation regenerates the low-affinity form of the enzyme, leading to product release.</text>
</comment>
<keyword evidence="12" id="KW-0328">Glycosyltransferase</keyword>
<dbReference type="GO" id="GO:0004516">
    <property type="term" value="F:nicotinate phosphoribosyltransferase activity"/>
    <property type="evidence" value="ECO:0007669"/>
    <property type="project" value="UniProtKB-UniRule"/>
</dbReference>
<organism evidence="12 13">
    <name type="scientific">Jiangella alba</name>
    <dbReference type="NCBI Taxonomy" id="561176"/>
    <lineage>
        <taxon>Bacteria</taxon>
        <taxon>Bacillati</taxon>
        <taxon>Actinomycetota</taxon>
        <taxon>Actinomycetes</taxon>
        <taxon>Jiangellales</taxon>
        <taxon>Jiangellaceae</taxon>
        <taxon>Jiangella</taxon>
    </lineage>
</organism>
<evidence type="ECO:0000256" key="1">
    <source>
        <dbReference type="ARBA" id="ARBA00004952"/>
    </source>
</evidence>
<dbReference type="InterPro" id="IPR007229">
    <property type="entry name" value="Nic_PRibTrfase-Fam"/>
</dbReference>
<comment type="pathway">
    <text evidence="1 9">Cofactor biosynthesis; NAD(+) biosynthesis; nicotinate D-ribonucleotide from nicotinate: step 1/1.</text>
</comment>
<dbReference type="NCBIfam" id="NF009131">
    <property type="entry name" value="PRK12484.1"/>
    <property type="match status" value="1"/>
</dbReference>
<dbReference type="PANTHER" id="PTHR11098">
    <property type="entry name" value="NICOTINATE PHOSPHORIBOSYLTRANSFERASE"/>
    <property type="match status" value="1"/>
</dbReference>
<dbReference type="SUPFAM" id="SSF54675">
    <property type="entry name" value="Nicotinate/Quinolinate PRTase N-terminal domain-like"/>
    <property type="match status" value="1"/>
</dbReference>
<sequence length="440" mass="46928">MAQPHTLVHVSATTALLTDQYELTMLQAALARGTATRRSVFEVFARRLPGGRRYGVVGGTGRFLDALETFRFDDDALDFLRQGGIVDGPTLEWLAGYRFTGDVWGYGEGEAYFPNSPLLIVEASFAEAVVLETLALSVLNFDSAIATAASRMTTAAGERPCIEMGSRRAHERAAVAAARAAYIAGFSTTSNLEAGRSYGVPTAGTSAHSFTLLHDTERDAFTAQVDSLGKGTTLLVDTYDVEEAVRLGVEIAGPELGAVRLDSGDLLPQAKEVRALLDSLGARDTRIVVTSDLDEHAIAALAAAPVDAYGVGTQLVTGAGSPTAGMVYKLVARTDDNGAMVSVEKKSAGKVSHGGRKYALRRRNARGVAEAEVIGVGHEPVDDGDDRRLLVPLVRDGETVGREPLAAARERHERARAELPRTALKLSRGEPAIPTRWEDR</sequence>
<dbReference type="GO" id="GO:0016757">
    <property type="term" value="F:glycosyltransferase activity"/>
    <property type="evidence" value="ECO:0007669"/>
    <property type="project" value="UniProtKB-KW"/>
</dbReference>
<evidence type="ECO:0000256" key="7">
    <source>
        <dbReference type="ARBA" id="ARBA00022679"/>
    </source>
</evidence>
<reference evidence="13" key="1">
    <citation type="submission" date="2016-10" db="EMBL/GenBank/DDBJ databases">
        <authorList>
            <person name="Varghese N."/>
            <person name="Submissions S."/>
        </authorList>
    </citation>
    <scope>NUCLEOTIDE SEQUENCE [LARGE SCALE GENOMIC DNA]</scope>
    <source>
        <strain evidence="13">DSM 45237</strain>
    </source>
</reference>
<gene>
    <name evidence="12" type="ORF">SAMN04488561_1027</name>
</gene>
<dbReference type="InterPro" id="IPR006405">
    <property type="entry name" value="Nic_PRibTrfase_pncB"/>
</dbReference>
<dbReference type="Gene3D" id="3.20.20.70">
    <property type="entry name" value="Aldolase class I"/>
    <property type="match status" value="1"/>
</dbReference>
<feature type="domain" description="Nicotinate/nicotinamide phosphoribosyltransferase" evidence="10">
    <location>
        <begin position="161"/>
        <end position="353"/>
    </location>
</feature>
<evidence type="ECO:0000256" key="9">
    <source>
        <dbReference type="RuleBase" id="RU365100"/>
    </source>
</evidence>
<dbReference type="NCBIfam" id="TIGR01513">
    <property type="entry name" value="NAPRTase_put"/>
    <property type="match status" value="1"/>
</dbReference>
<keyword evidence="5 9" id="KW-0436">Ligase</keyword>
<dbReference type="EMBL" id="FNUC01000003">
    <property type="protein sequence ID" value="SEE33880.1"/>
    <property type="molecule type" value="Genomic_DNA"/>
</dbReference>
<dbReference type="Gene3D" id="3.20.140.10">
    <property type="entry name" value="nicotinate phosphoribosyltransferase"/>
    <property type="match status" value="1"/>
</dbReference>
<accession>A0A1H5I1C4</accession>
<comment type="function">
    <text evidence="9">Catalyzes the first step in the biosynthesis of NAD from nicotinic acid, the ATP-dependent synthesis of beta-nicotinate D-ribonucleotide from nicotinate and 5-phospho-D-ribose 1-phosphate.</text>
</comment>